<accession>A0A2T4Q128</accession>
<organism evidence="1 2">
    <name type="scientific">Staphylococcus warneri</name>
    <dbReference type="NCBI Taxonomy" id="1292"/>
    <lineage>
        <taxon>Bacteria</taxon>
        <taxon>Bacillati</taxon>
        <taxon>Bacillota</taxon>
        <taxon>Bacilli</taxon>
        <taxon>Bacillales</taxon>
        <taxon>Staphylococcaceae</taxon>
        <taxon>Staphylococcus</taxon>
    </lineage>
</organism>
<comment type="caution">
    <text evidence="1">The sequence shown here is derived from an EMBL/GenBank/DDBJ whole genome shotgun (WGS) entry which is preliminary data.</text>
</comment>
<evidence type="ECO:0000313" key="2">
    <source>
        <dbReference type="Proteomes" id="UP000240717"/>
    </source>
</evidence>
<protein>
    <recommendedName>
        <fullName evidence="3">Pathogenicity island protein</fullName>
    </recommendedName>
</protein>
<gene>
    <name evidence="1" type="ORF">BU085_05150</name>
</gene>
<sequence length="73" mass="8810">MNKEQLAVIKEVHEILESAINDKRTEYIHTVSEGNREWTEKYNREQQLQFICEVVSERLVNNFEWENENELAN</sequence>
<dbReference type="Proteomes" id="UP000240717">
    <property type="component" value="Unassembled WGS sequence"/>
</dbReference>
<evidence type="ECO:0000313" key="1">
    <source>
        <dbReference type="EMBL" id="PTI51380.1"/>
    </source>
</evidence>
<name>A0A2T4Q128_STAWA</name>
<dbReference type="AlphaFoldDB" id="A0A2T4Q128"/>
<proteinExistence type="predicted"/>
<dbReference type="RefSeq" id="WP_107533209.1">
    <property type="nucleotide sequence ID" value="NZ_PZEV01000013.1"/>
</dbReference>
<dbReference type="EMBL" id="PZEV01000013">
    <property type="protein sequence ID" value="PTI51380.1"/>
    <property type="molecule type" value="Genomic_DNA"/>
</dbReference>
<reference evidence="1 2" key="1">
    <citation type="journal article" date="2016" name="Front. Microbiol.">
        <title>Comprehensive Phylogenetic Analysis of Bovine Non-aureus Staphylococci Species Based on Whole-Genome Sequencing.</title>
        <authorList>
            <person name="Naushad S."/>
            <person name="Barkema H.W."/>
            <person name="Luby C."/>
            <person name="Condas L.A."/>
            <person name="Nobrega D.B."/>
            <person name="Carson D.A."/>
            <person name="De Buck J."/>
        </authorList>
    </citation>
    <scope>NUCLEOTIDE SEQUENCE [LARGE SCALE GENOMIC DNA]</scope>
    <source>
        <strain evidence="1 2">SNUC 2993</strain>
    </source>
</reference>
<evidence type="ECO:0008006" key="3">
    <source>
        <dbReference type="Google" id="ProtNLM"/>
    </source>
</evidence>